<gene>
    <name evidence="1" type="ORF">ASPCAL07296</name>
</gene>
<evidence type="ECO:0000313" key="2">
    <source>
        <dbReference type="Proteomes" id="UP000054771"/>
    </source>
</evidence>
<dbReference type="Proteomes" id="UP000054771">
    <property type="component" value="Unassembled WGS sequence"/>
</dbReference>
<dbReference type="EMBL" id="CDMC01000005">
    <property type="protein sequence ID" value="CEL06189.1"/>
    <property type="molecule type" value="Genomic_DNA"/>
</dbReference>
<sequence length="87" mass="9616">MLMNVLDIVEVRALILPVRRRPKRNWALYSTPPLVRSGFLTGIPAEVRAIGCPGSFAHTQLAARLHGLANRQSLVGRQHRSDPPVKA</sequence>
<evidence type="ECO:0000313" key="1">
    <source>
        <dbReference type="EMBL" id="CEL06189.1"/>
    </source>
</evidence>
<dbReference type="AlphaFoldDB" id="A0A0U5G5N2"/>
<reference evidence="2" key="1">
    <citation type="journal article" date="2016" name="Genome Announc.">
        <title>Draft genome sequences of fungus Aspergillus calidoustus.</title>
        <authorList>
            <person name="Horn F."/>
            <person name="Linde J."/>
            <person name="Mattern D.J."/>
            <person name="Walther G."/>
            <person name="Guthke R."/>
            <person name="Scherlach K."/>
            <person name="Martin K."/>
            <person name="Brakhage A.A."/>
            <person name="Petzke L."/>
            <person name="Valiante V."/>
        </authorList>
    </citation>
    <scope>NUCLEOTIDE SEQUENCE [LARGE SCALE GENOMIC DNA]</scope>
    <source>
        <strain evidence="2">SF006504</strain>
    </source>
</reference>
<protein>
    <submittedName>
        <fullName evidence="1">Uncharacterized protein</fullName>
    </submittedName>
</protein>
<dbReference type="OrthoDB" id="10606969at2759"/>
<accession>A0A0U5G5N2</accession>
<organism evidence="1 2">
    <name type="scientific">Aspergillus calidoustus</name>
    <dbReference type="NCBI Taxonomy" id="454130"/>
    <lineage>
        <taxon>Eukaryota</taxon>
        <taxon>Fungi</taxon>
        <taxon>Dikarya</taxon>
        <taxon>Ascomycota</taxon>
        <taxon>Pezizomycotina</taxon>
        <taxon>Eurotiomycetes</taxon>
        <taxon>Eurotiomycetidae</taxon>
        <taxon>Eurotiales</taxon>
        <taxon>Aspergillaceae</taxon>
        <taxon>Aspergillus</taxon>
        <taxon>Aspergillus subgen. Nidulantes</taxon>
    </lineage>
</organism>
<proteinExistence type="predicted"/>
<keyword evidence="2" id="KW-1185">Reference proteome</keyword>
<name>A0A0U5G5N2_ASPCI</name>